<dbReference type="UniPathway" id="UPA00070"/>
<keyword evidence="9" id="KW-1185">Reference proteome</keyword>
<dbReference type="InterPro" id="IPR050074">
    <property type="entry name" value="DHO_dehydrogenase"/>
</dbReference>
<dbReference type="EMBL" id="CP060712">
    <property type="protein sequence ID" value="QNN49973.1"/>
    <property type="molecule type" value="Genomic_DNA"/>
</dbReference>
<dbReference type="Proteomes" id="UP000515976">
    <property type="component" value="Chromosome"/>
</dbReference>
<name>A0A7G9R2Z8_9MICO</name>
<dbReference type="InterPro" id="IPR013785">
    <property type="entry name" value="Aldolase_TIM"/>
</dbReference>
<evidence type="ECO:0000256" key="5">
    <source>
        <dbReference type="ARBA" id="ARBA00022975"/>
    </source>
</evidence>
<protein>
    <submittedName>
        <fullName evidence="8">Dihydroorotate dehydrogenase-like protein</fullName>
    </submittedName>
</protein>
<dbReference type="PIRSF" id="PIRSF000164">
    <property type="entry name" value="DHO_oxidase"/>
    <property type="match status" value="1"/>
</dbReference>
<keyword evidence="6" id="KW-0560">Oxidoreductase</keyword>
<dbReference type="GO" id="GO:0005737">
    <property type="term" value="C:cytoplasm"/>
    <property type="evidence" value="ECO:0007669"/>
    <property type="project" value="InterPro"/>
</dbReference>
<dbReference type="KEGG" id="pei:H9L10_02520"/>
<dbReference type="InterPro" id="IPR005720">
    <property type="entry name" value="Dihydroorotate_DH_cat"/>
</dbReference>
<dbReference type="GO" id="GO:0006207">
    <property type="term" value="P:'de novo' pyrimidine nucleobase biosynthetic process"/>
    <property type="evidence" value="ECO:0007669"/>
    <property type="project" value="TreeGrafter"/>
</dbReference>
<comment type="pathway">
    <text evidence="2">Pyrimidine metabolism; UMP biosynthesis via de novo pathway.</text>
</comment>
<evidence type="ECO:0000256" key="6">
    <source>
        <dbReference type="ARBA" id="ARBA00023002"/>
    </source>
</evidence>
<dbReference type="GO" id="GO:0004152">
    <property type="term" value="F:dihydroorotate dehydrogenase activity"/>
    <property type="evidence" value="ECO:0007669"/>
    <property type="project" value="InterPro"/>
</dbReference>
<keyword evidence="4" id="KW-0288">FMN</keyword>
<reference evidence="8 9" key="1">
    <citation type="submission" date="2020-08" db="EMBL/GenBank/DDBJ databases">
        <title>Genome sequence of Phycicoccus endophyticus JCM 31784T.</title>
        <authorList>
            <person name="Hyun D.-W."/>
            <person name="Bae J.-W."/>
        </authorList>
    </citation>
    <scope>NUCLEOTIDE SEQUENCE [LARGE SCALE GENOMIC DNA]</scope>
    <source>
        <strain evidence="8 9">JCM 31784</strain>
    </source>
</reference>
<evidence type="ECO:0000256" key="1">
    <source>
        <dbReference type="ARBA" id="ARBA00001917"/>
    </source>
</evidence>
<sequence>MTDLSTRYLGMTLRSPLLASSSPATLGVERVRELADAGVGAVVLPSLFEEEVTREQLRDLALTEGTEHGDGEAASYFPRVPSAGGAEAGAASRHLRLVEQCAAAVDVPVIASLNGSTAGGWTGFARRLVDAGAAAVELNVYLVPGDPASSGREVEDLHVEVLERVREVLEVPVAVKLSPYFSATGEMATRLDRAGAHALVLFNRFLQPDVDPDTLRVTTAVELSSPAEARLARTWVALLHRRVRADLAATTGVESARDVAAYLLAGADVVMTASALVRHGTGHAATLLQGLTRWMEEHGFADLTAVRGRLAVPTDVDASAHGRAGYVAALERARRTYGDLAAVRQPST</sequence>
<dbReference type="Gene3D" id="3.20.20.70">
    <property type="entry name" value="Aldolase class I"/>
    <property type="match status" value="1"/>
</dbReference>
<dbReference type="AlphaFoldDB" id="A0A7G9R2Z8"/>
<evidence type="ECO:0000313" key="8">
    <source>
        <dbReference type="EMBL" id="QNN49973.1"/>
    </source>
</evidence>
<dbReference type="GO" id="GO:0044205">
    <property type="term" value="P:'de novo' UMP biosynthetic process"/>
    <property type="evidence" value="ECO:0007669"/>
    <property type="project" value="UniProtKB-UniPathway"/>
</dbReference>
<evidence type="ECO:0000256" key="4">
    <source>
        <dbReference type="ARBA" id="ARBA00022643"/>
    </source>
</evidence>
<dbReference type="PANTHER" id="PTHR48109:SF3">
    <property type="entry name" value="SLL0744 PROTEIN"/>
    <property type="match status" value="1"/>
</dbReference>
<keyword evidence="5" id="KW-0665">Pyrimidine biosynthesis</keyword>
<accession>A0A7G9R2Z8</accession>
<feature type="domain" description="Dihydroorotate dehydrogenase catalytic" evidence="7">
    <location>
        <begin position="99"/>
        <end position="295"/>
    </location>
</feature>
<evidence type="ECO:0000256" key="3">
    <source>
        <dbReference type="ARBA" id="ARBA00022630"/>
    </source>
</evidence>
<gene>
    <name evidence="8" type="ORF">H9L10_02520</name>
</gene>
<dbReference type="SUPFAM" id="SSF51395">
    <property type="entry name" value="FMN-linked oxidoreductases"/>
    <property type="match status" value="1"/>
</dbReference>
<evidence type="ECO:0000259" key="7">
    <source>
        <dbReference type="Pfam" id="PF01180"/>
    </source>
</evidence>
<dbReference type="NCBIfam" id="NF005741">
    <property type="entry name" value="PRK07565.1"/>
    <property type="match status" value="1"/>
</dbReference>
<dbReference type="InterPro" id="IPR012135">
    <property type="entry name" value="Dihydroorotate_DH_1_2"/>
</dbReference>
<organism evidence="8 9">
    <name type="scientific">Phycicoccus endophyticus</name>
    <dbReference type="NCBI Taxonomy" id="1690220"/>
    <lineage>
        <taxon>Bacteria</taxon>
        <taxon>Bacillati</taxon>
        <taxon>Actinomycetota</taxon>
        <taxon>Actinomycetes</taxon>
        <taxon>Micrococcales</taxon>
        <taxon>Intrasporangiaceae</taxon>
        <taxon>Phycicoccus</taxon>
    </lineage>
</organism>
<proteinExistence type="predicted"/>
<dbReference type="PANTHER" id="PTHR48109">
    <property type="entry name" value="DIHYDROOROTATE DEHYDROGENASE (QUINONE), MITOCHONDRIAL-RELATED"/>
    <property type="match status" value="1"/>
</dbReference>
<dbReference type="RefSeq" id="WP_166103315.1">
    <property type="nucleotide sequence ID" value="NZ_BMMY01000002.1"/>
</dbReference>
<comment type="cofactor">
    <cofactor evidence="1">
        <name>FMN</name>
        <dbReference type="ChEBI" id="CHEBI:58210"/>
    </cofactor>
</comment>
<dbReference type="Pfam" id="PF01180">
    <property type="entry name" value="DHO_dh"/>
    <property type="match status" value="1"/>
</dbReference>
<keyword evidence="3" id="KW-0285">Flavoprotein</keyword>
<evidence type="ECO:0000313" key="9">
    <source>
        <dbReference type="Proteomes" id="UP000515976"/>
    </source>
</evidence>
<evidence type="ECO:0000256" key="2">
    <source>
        <dbReference type="ARBA" id="ARBA00004725"/>
    </source>
</evidence>